<feature type="transmembrane region" description="Helical" evidence="6">
    <location>
        <begin position="57"/>
        <end position="77"/>
    </location>
</feature>
<dbReference type="EMBL" id="JBHLUU010000015">
    <property type="protein sequence ID" value="MFC0474528.1"/>
    <property type="molecule type" value="Genomic_DNA"/>
</dbReference>
<feature type="transmembrane region" description="Helical" evidence="6">
    <location>
        <begin position="121"/>
        <end position="143"/>
    </location>
</feature>
<dbReference type="Pfam" id="PF06081">
    <property type="entry name" value="ArAE_1"/>
    <property type="match status" value="1"/>
</dbReference>
<feature type="transmembrane region" description="Helical" evidence="6">
    <location>
        <begin position="83"/>
        <end position="109"/>
    </location>
</feature>
<dbReference type="InterPro" id="IPR052984">
    <property type="entry name" value="UPF0421"/>
</dbReference>
<evidence type="ECO:0000259" key="7">
    <source>
        <dbReference type="Pfam" id="PF11728"/>
    </source>
</evidence>
<dbReference type="InterPro" id="IPR010343">
    <property type="entry name" value="ArAE_1"/>
</dbReference>
<evidence type="ECO:0000256" key="1">
    <source>
        <dbReference type="ARBA" id="ARBA00004651"/>
    </source>
</evidence>
<dbReference type="RefSeq" id="WP_340904563.1">
    <property type="nucleotide sequence ID" value="NZ_JBHLUU010000015.1"/>
</dbReference>
<evidence type="ECO:0000256" key="3">
    <source>
        <dbReference type="ARBA" id="ARBA00022692"/>
    </source>
</evidence>
<evidence type="ECO:0000256" key="4">
    <source>
        <dbReference type="ARBA" id="ARBA00022989"/>
    </source>
</evidence>
<name>A0ABV6KMK6_9BACI</name>
<feature type="domain" description="Putative aromatic acid exporter C-terminal" evidence="7">
    <location>
        <begin position="147"/>
        <end position="311"/>
    </location>
</feature>
<proteinExistence type="predicted"/>
<dbReference type="InterPro" id="IPR038323">
    <property type="entry name" value="ArAE_1_C_sf"/>
</dbReference>
<keyword evidence="9" id="KW-1185">Reference proteome</keyword>
<feature type="transmembrane region" description="Helical" evidence="6">
    <location>
        <begin position="20"/>
        <end position="45"/>
    </location>
</feature>
<dbReference type="Proteomes" id="UP001589738">
    <property type="component" value="Unassembled WGS sequence"/>
</dbReference>
<organism evidence="8 9">
    <name type="scientific">Robertmurraya beringensis</name>
    <dbReference type="NCBI Taxonomy" id="641660"/>
    <lineage>
        <taxon>Bacteria</taxon>
        <taxon>Bacillati</taxon>
        <taxon>Bacillota</taxon>
        <taxon>Bacilli</taxon>
        <taxon>Bacillales</taxon>
        <taxon>Bacillaceae</taxon>
        <taxon>Robertmurraya</taxon>
    </lineage>
</organism>
<dbReference type="PANTHER" id="PTHR40064">
    <property type="entry name" value="MEMBRANE PROTEIN-RELATED"/>
    <property type="match status" value="1"/>
</dbReference>
<gene>
    <name evidence="8" type="ORF">ACFFHF_04350</name>
</gene>
<evidence type="ECO:0000256" key="6">
    <source>
        <dbReference type="SAM" id="Phobius"/>
    </source>
</evidence>
<sequence>MEFKIGYRTLKTALGAAASIMIAQAFGLSSFTSAGILTILCIQVTKKKSVRASWERFLACIVAMVFSIVIFEGIAFHPVMIGLLLLLFIPTAVMVGASDGIVSSTVIILHLYSAGHITKGLLLNELGLIIIGIGVALIMNLYMPSLENKLIDYQMEIEEKFKAIFDEIILYLKNNKTDWDGHEIPETATLIDEAKTLAFRDVENHFLRNENLYYHYFKMREKQFEIIERVLPLVSSISLTVEQGEMIAEFIEDLSKNIHPGNTADIYIEKLERMRVEFQKMELPRTREEFETRAALLHFTKEMEQYLTIKKDFVGMKKPKVNKRKKMLQTTKEK</sequence>
<keyword evidence="5 6" id="KW-0472">Membrane</keyword>
<reference evidence="8 9" key="1">
    <citation type="submission" date="2024-09" db="EMBL/GenBank/DDBJ databases">
        <authorList>
            <person name="Sun Q."/>
            <person name="Mori K."/>
        </authorList>
    </citation>
    <scope>NUCLEOTIDE SEQUENCE [LARGE SCALE GENOMIC DNA]</scope>
    <source>
        <strain evidence="8 9">CGMCC 1.9126</strain>
    </source>
</reference>
<dbReference type="InterPro" id="IPR021062">
    <property type="entry name" value="ArAE_1_C"/>
</dbReference>
<dbReference type="PANTHER" id="PTHR40064:SF1">
    <property type="entry name" value="MEMBRANE PROTEIN"/>
    <property type="match status" value="1"/>
</dbReference>
<protein>
    <submittedName>
        <fullName evidence="8">Aromatic acid exporter family protein</fullName>
    </submittedName>
</protein>
<comment type="subcellular location">
    <subcellularLocation>
        <location evidence="1">Cell membrane</location>
        <topology evidence="1">Multi-pass membrane protein</topology>
    </subcellularLocation>
</comment>
<evidence type="ECO:0000313" key="8">
    <source>
        <dbReference type="EMBL" id="MFC0474528.1"/>
    </source>
</evidence>
<dbReference type="Pfam" id="PF11728">
    <property type="entry name" value="ArAE_1_C"/>
    <property type="match status" value="1"/>
</dbReference>
<comment type="caution">
    <text evidence="8">The sequence shown here is derived from an EMBL/GenBank/DDBJ whole genome shotgun (WGS) entry which is preliminary data.</text>
</comment>
<accession>A0ABV6KMK6</accession>
<evidence type="ECO:0000313" key="9">
    <source>
        <dbReference type="Proteomes" id="UP001589738"/>
    </source>
</evidence>
<evidence type="ECO:0000256" key="5">
    <source>
        <dbReference type="ARBA" id="ARBA00023136"/>
    </source>
</evidence>
<keyword evidence="2" id="KW-1003">Cell membrane</keyword>
<evidence type="ECO:0000256" key="2">
    <source>
        <dbReference type="ARBA" id="ARBA00022475"/>
    </source>
</evidence>
<keyword evidence="3 6" id="KW-0812">Transmembrane</keyword>
<keyword evidence="4 6" id="KW-1133">Transmembrane helix</keyword>
<dbReference type="Gene3D" id="1.20.120.940">
    <property type="entry name" value="Putative aromatic acid exporter, C-terminal domain"/>
    <property type="match status" value="1"/>
</dbReference>